<evidence type="ECO:0000313" key="1">
    <source>
        <dbReference type="EMBL" id="PIR43018.1"/>
    </source>
</evidence>
<sequence length="264" mass="31112">MKNYFRLILIQLNGLFPFLYPFSHLFKNFNYPKGIIYYVRDYFDYSRSVKKNNPFKILFKNTYPIYFDRFEEAGELPRHYFYQDIWAANKVYKSKVKTHYDLGSRINGFISHCVVFCKVVMLDIRPLKSVVPNLDFVEVDGTNMKNIKNNSLESISSLHAVEHFGLGRYGDPIDPTAYIKAIQEIQRVVKKGGDIYFSVPIGRQKLMFNAHRIFNPKYIKDLFKKCKLVEFSVVEDKDTFIEKVNIGDYVNSNYSCGLFHFKKL</sequence>
<dbReference type="Proteomes" id="UP000230214">
    <property type="component" value="Unassembled WGS sequence"/>
</dbReference>
<dbReference type="Pfam" id="PF03269">
    <property type="entry name" value="DUF268"/>
    <property type="match status" value="1"/>
</dbReference>
<protein>
    <recommendedName>
        <fullName evidence="3">DUF268 domain-containing protein</fullName>
    </recommendedName>
</protein>
<dbReference type="AlphaFoldDB" id="A0A2H0R924"/>
<dbReference type="InterPro" id="IPR004951">
    <property type="entry name" value="DUF268_CAE_spp"/>
</dbReference>
<accession>A0A2H0R924</accession>
<dbReference type="Gene3D" id="3.40.50.150">
    <property type="entry name" value="Vaccinia Virus protein VP39"/>
    <property type="match status" value="1"/>
</dbReference>
<evidence type="ECO:0000313" key="2">
    <source>
        <dbReference type="Proteomes" id="UP000230214"/>
    </source>
</evidence>
<proteinExistence type="predicted"/>
<dbReference type="SUPFAM" id="SSF53335">
    <property type="entry name" value="S-adenosyl-L-methionine-dependent methyltransferases"/>
    <property type="match status" value="1"/>
</dbReference>
<comment type="caution">
    <text evidence="1">The sequence shown here is derived from an EMBL/GenBank/DDBJ whole genome shotgun (WGS) entry which is preliminary data.</text>
</comment>
<gene>
    <name evidence="1" type="ORF">COV24_05190</name>
</gene>
<dbReference type="EMBL" id="PCXU01000044">
    <property type="protein sequence ID" value="PIR43018.1"/>
    <property type="molecule type" value="Genomic_DNA"/>
</dbReference>
<name>A0A2H0R924_UNCKA</name>
<reference evidence="1 2" key="1">
    <citation type="submission" date="2017-09" db="EMBL/GenBank/DDBJ databases">
        <title>Depth-based differentiation of microbial function through sediment-hosted aquifers and enrichment of novel symbionts in the deep terrestrial subsurface.</title>
        <authorList>
            <person name="Probst A.J."/>
            <person name="Ladd B."/>
            <person name="Jarett J.K."/>
            <person name="Geller-Mcgrath D.E."/>
            <person name="Sieber C.M."/>
            <person name="Emerson J.B."/>
            <person name="Anantharaman K."/>
            <person name="Thomas B.C."/>
            <person name="Malmstrom R."/>
            <person name="Stieglmeier M."/>
            <person name="Klingl A."/>
            <person name="Woyke T."/>
            <person name="Ryan C.M."/>
            <person name="Banfield J.F."/>
        </authorList>
    </citation>
    <scope>NUCLEOTIDE SEQUENCE [LARGE SCALE GENOMIC DNA]</scope>
    <source>
        <strain evidence="1">CG10_big_fil_rev_8_21_14_0_10_32_10</strain>
    </source>
</reference>
<evidence type="ECO:0008006" key="3">
    <source>
        <dbReference type="Google" id="ProtNLM"/>
    </source>
</evidence>
<organism evidence="1 2">
    <name type="scientific">candidate division WWE3 bacterium CG10_big_fil_rev_8_21_14_0_10_32_10</name>
    <dbReference type="NCBI Taxonomy" id="1975090"/>
    <lineage>
        <taxon>Bacteria</taxon>
        <taxon>Katanobacteria</taxon>
    </lineage>
</organism>
<dbReference type="InterPro" id="IPR029063">
    <property type="entry name" value="SAM-dependent_MTases_sf"/>
</dbReference>